<proteinExistence type="predicted"/>
<name>A0ACC0AWD7_CATRO</name>
<reference evidence="2" key="1">
    <citation type="journal article" date="2023" name="Nat. Plants">
        <title>Single-cell RNA sequencing provides a high-resolution roadmap for understanding the multicellular compartmentation of specialized metabolism.</title>
        <authorList>
            <person name="Sun S."/>
            <person name="Shen X."/>
            <person name="Li Y."/>
            <person name="Li Y."/>
            <person name="Wang S."/>
            <person name="Li R."/>
            <person name="Zhang H."/>
            <person name="Shen G."/>
            <person name="Guo B."/>
            <person name="Wei J."/>
            <person name="Xu J."/>
            <person name="St-Pierre B."/>
            <person name="Chen S."/>
            <person name="Sun C."/>
        </authorList>
    </citation>
    <scope>NUCLEOTIDE SEQUENCE [LARGE SCALE GENOMIC DNA]</scope>
</reference>
<accession>A0ACC0AWD7</accession>
<evidence type="ECO:0000313" key="2">
    <source>
        <dbReference type="Proteomes" id="UP001060085"/>
    </source>
</evidence>
<comment type="caution">
    <text evidence="1">The sequence shown here is derived from an EMBL/GenBank/DDBJ whole genome shotgun (WGS) entry which is preliminary data.</text>
</comment>
<sequence length="122" mass="13920">MRVRLFCNRALIWCLAGTDYEMPELGSDDLVLGIQTLSVEPHCSALMCLDSRRLPSCAQNPHNVFLKRYMNCFVELHHHWFKKITTAHVDSLSVRISSGQSGAQQTTECREARRCLTQPQLT</sequence>
<dbReference type="Proteomes" id="UP001060085">
    <property type="component" value="Linkage Group LG05"/>
</dbReference>
<keyword evidence="2" id="KW-1185">Reference proteome</keyword>
<organism evidence="1 2">
    <name type="scientific">Catharanthus roseus</name>
    <name type="common">Madagascar periwinkle</name>
    <name type="synonym">Vinca rosea</name>
    <dbReference type="NCBI Taxonomy" id="4058"/>
    <lineage>
        <taxon>Eukaryota</taxon>
        <taxon>Viridiplantae</taxon>
        <taxon>Streptophyta</taxon>
        <taxon>Embryophyta</taxon>
        <taxon>Tracheophyta</taxon>
        <taxon>Spermatophyta</taxon>
        <taxon>Magnoliopsida</taxon>
        <taxon>eudicotyledons</taxon>
        <taxon>Gunneridae</taxon>
        <taxon>Pentapetalae</taxon>
        <taxon>asterids</taxon>
        <taxon>lamiids</taxon>
        <taxon>Gentianales</taxon>
        <taxon>Apocynaceae</taxon>
        <taxon>Rauvolfioideae</taxon>
        <taxon>Vinceae</taxon>
        <taxon>Catharanthinae</taxon>
        <taxon>Catharanthus</taxon>
    </lineage>
</organism>
<dbReference type="EMBL" id="CM044705">
    <property type="protein sequence ID" value="KAI5664439.1"/>
    <property type="molecule type" value="Genomic_DNA"/>
</dbReference>
<protein>
    <submittedName>
        <fullName evidence="1">Uncharacterized protein</fullName>
    </submittedName>
</protein>
<evidence type="ECO:0000313" key="1">
    <source>
        <dbReference type="EMBL" id="KAI5664439.1"/>
    </source>
</evidence>
<gene>
    <name evidence="1" type="ORF">M9H77_23762</name>
</gene>